<dbReference type="RefSeq" id="WP_140477499.1">
    <property type="nucleotide sequence ID" value="NZ_CP041090.2"/>
</dbReference>
<name>A0ABX5W1C5_9BRAD</name>
<keyword evidence="2" id="KW-1185">Reference proteome</keyword>
<organism evidence="1 2">
    <name type="scientific">Bradyrhizobium symbiodeficiens</name>
    <dbReference type="NCBI Taxonomy" id="1404367"/>
    <lineage>
        <taxon>Bacteria</taxon>
        <taxon>Pseudomonadati</taxon>
        <taxon>Pseudomonadota</taxon>
        <taxon>Alphaproteobacteria</taxon>
        <taxon>Hyphomicrobiales</taxon>
        <taxon>Nitrobacteraceae</taxon>
        <taxon>Bradyrhizobium</taxon>
    </lineage>
</organism>
<dbReference type="Proteomes" id="UP000319298">
    <property type="component" value="Chromosome"/>
</dbReference>
<proteinExistence type="predicted"/>
<dbReference type="EMBL" id="CP041090">
    <property type="protein sequence ID" value="QDF36237.1"/>
    <property type="molecule type" value="Genomic_DNA"/>
</dbReference>
<reference evidence="2" key="1">
    <citation type="submission" date="2019-06" db="EMBL/GenBank/DDBJ databases">
        <title>Whole-Genome Sequence of Bradyrhizobium sp. 3 Strain 65S1MB.</title>
        <authorList>
            <person name="Bromfield E.S.P."/>
            <person name="Cloutier S."/>
            <person name="Nguyen H.D.T."/>
        </authorList>
    </citation>
    <scope>NUCLEOTIDE SEQUENCE [LARGE SCALE GENOMIC DNA]</scope>
    <source>
        <strain evidence="2">65S1MB</strain>
    </source>
</reference>
<evidence type="ECO:0000313" key="2">
    <source>
        <dbReference type="Proteomes" id="UP000319298"/>
    </source>
</evidence>
<gene>
    <name evidence="1" type="ORF">FJN17_00920</name>
</gene>
<accession>A0ABX5W1C5</accession>
<reference evidence="1 2" key="2">
    <citation type="journal article" date="2020" name="Int. J. Syst. Evol. Microbiol.">
        <title>Description and complete genome sequences of Bradyrhizobium symbiodeficiens sp. nov., a non-symbiotic bacterium associated with legumes native to Canada.</title>
        <authorList>
            <person name="Bromfield E.S.P."/>
            <person name="Cloutier S."/>
            <person name="Nguyen H.D.T."/>
        </authorList>
    </citation>
    <scope>NUCLEOTIDE SEQUENCE [LARGE SCALE GENOMIC DNA]</scope>
    <source>
        <strain evidence="1 2">65S1MB</strain>
    </source>
</reference>
<protein>
    <submittedName>
        <fullName evidence="1">Uncharacterized protein</fullName>
    </submittedName>
</protein>
<evidence type="ECO:0000313" key="1">
    <source>
        <dbReference type="EMBL" id="QDF36237.1"/>
    </source>
</evidence>
<sequence>MNDSAARLAGIVAIIVLALTASADAKGRRASNYGGTFAYSWGPNYTNFNHPVYASCPIVGERLSYPTVMTATFFNEAVVSPFGSWSYRAVARDVPNRWCSAK</sequence>